<dbReference type="EMBL" id="CAJHJT010000023">
    <property type="protein sequence ID" value="CAD7001882.1"/>
    <property type="molecule type" value="Genomic_DNA"/>
</dbReference>
<feature type="region of interest" description="Disordered" evidence="1">
    <location>
        <begin position="131"/>
        <end position="155"/>
    </location>
</feature>
<reference evidence="2" key="1">
    <citation type="submission" date="2020-11" db="EMBL/GenBank/DDBJ databases">
        <authorList>
            <person name="Whitehead M."/>
        </authorList>
    </citation>
    <scope>NUCLEOTIDE SEQUENCE</scope>
    <source>
        <strain evidence="2">EGII</strain>
    </source>
</reference>
<accession>A0A811URU6</accession>
<keyword evidence="3" id="KW-1185">Reference proteome</keyword>
<protein>
    <submittedName>
        <fullName evidence="2">(Mediterranean fruit fly) hypothetical protein</fullName>
    </submittedName>
</protein>
<sequence length="160" mass="17524">MSQLSPRPIEKKSKITNKKIPVNTTLHKIKTKSSITTKTSSNVAIKIGVSNLTLLKINQQTALNTVQNPINTFNAAALASSHQLHQETSLVSVPFIPKLDTEPILAVDKSKVKTTLRQEQSAKSLAVIKRKRRGLRKNPQSAPIDNAKKTADTTAEVLIK</sequence>
<evidence type="ECO:0000313" key="2">
    <source>
        <dbReference type="EMBL" id="CAD7001882.1"/>
    </source>
</evidence>
<proteinExistence type="predicted"/>
<dbReference type="OrthoDB" id="6417226at2759"/>
<comment type="caution">
    <text evidence="2">The sequence shown here is derived from an EMBL/GenBank/DDBJ whole genome shotgun (WGS) entry which is preliminary data.</text>
</comment>
<dbReference type="Proteomes" id="UP000606786">
    <property type="component" value="Unassembled WGS sequence"/>
</dbReference>
<dbReference type="AlphaFoldDB" id="A0A811URU6"/>
<organism evidence="2 3">
    <name type="scientific">Ceratitis capitata</name>
    <name type="common">Mediterranean fruit fly</name>
    <name type="synonym">Tephritis capitata</name>
    <dbReference type="NCBI Taxonomy" id="7213"/>
    <lineage>
        <taxon>Eukaryota</taxon>
        <taxon>Metazoa</taxon>
        <taxon>Ecdysozoa</taxon>
        <taxon>Arthropoda</taxon>
        <taxon>Hexapoda</taxon>
        <taxon>Insecta</taxon>
        <taxon>Pterygota</taxon>
        <taxon>Neoptera</taxon>
        <taxon>Endopterygota</taxon>
        <taxon>Diptera</taxon>
        <taxon>Brachycera</taxon>
        <taxon>Muscomorpha</taxon>
        <taxon>Tephritoidea</taxon>
        <taxon>Tephritidae</taxon>
        <taxon>Ceratitis</taxon>
        <taxon>Ceratitis</taxon>
    </lineage>
</organism>
<evidence type="ECO:0000313" key="3">
    <source>
        <dbReference type="Proteomes" id="UP000606786"/>
    </source>
</evidence>
<name>A0A811URU6_CERCA</name>
<gene>
    <name evidence="2" type="ORF">CCAP1982_LOCUS10369</name>
</gene>
<evidence type="ECO:0000256" key="1">
    <source>
        <dbReference type="SAM" id="MobiDB-lite"/>
    </source>
</evidence>